<dbReference type="OrthoDB" id="9151145at2"/>
<feature type="binding site" evidence="5">
    <location>
        <position position="139"/>
    </location>
    <ligand>
        <name>phosphoenolpyruvate</name>
        <dbReference type="ChEBI" id="CHEBI:58702"/>
    </ligand>
</feature>
<dbReference type="Gene3D" id="3.90.550.10">
    <property type="entry name" value="Spore Coat Polysaccharide Biosynthesis Protein SpsA, Chain A"/>
    <property type="match status" value="1"/>
</dbReference>
<keyword evidence="3 5" id="KW-0547">Nucleotide-binding</keyword>
<dbReference type="GO" id="GO:0043814">
    <property type="term" value="F:phospholactate guanylyltransferase activity"/>
    <property type="evidence" value="ECO:0007669"/>
    <property type="project" value="InterPro"/>
</dbReference>
<evidence type="ECO:0000256" key="3">
    <source>
        <dbReference type="ARBA" id="ARBA00022741"/>
    </source>
</evidence>
<evidence type="ECO:0000256" key="4">
    <source>
        <dbReference type="ARBA" id="ARBA00023134"/>
    </source>
</evidence>
<feature type="binding site" evidence="5">
    <location>
        <position position="155"/>
    </location>
    <ligand>
        <name>phosphoenolpyruvate</name>
        <dbReference type="ChEBI" id="CHEBI:58702"/>
    </ligand>
</feature>
<keyword evidence="4 5" id="KW-0342">GTP-binding</keyword>
<dbReference type="GO" id="GO:0005525">
    <property type="term" value="F:GTP binding"/>
    <property type="evidence" value="ECO:0007669"/>
    <property type="project" value="UniProtKB-KW"/>
</dbReference>
<gene>
    <name evidence="5" type="primary">fbiD</name>
    <name evidence="6" type="ORF">B7R21_05325</name>
</gene>
<comment type="catalytic activity">
    <reaction evidence="5">
        <text>phosphoenolpyruvate + GTP + H(+) = enolpyruvoyl-2-diphospho-5'-guanosine + diphosphate</text>
        <dbReference type="Rhea" id="RHEA:30519"/>
        <dbReference type="ChEBI" id="CHEBI:15378"/>
        <dbReference type="ChEBI" id="CHEBI:33019"/>
        <dbReference type="ChEBI" id="CHEBI:37565"/>
        <dbReference type="ChEBI" id="CHEBI:58702"/>
        <dbReference type="ChEBI" id="CHEBI:143701"/>
        <dbReference type="EC" id="2.7.7.105"/>
    </reaction>
</comment>
<comment type="caution">
    <text evidence="6">The sequence shown here is derived from an EMBL/GenBank/DDBJ whole genome shotgun (WGS) entry which is preliminary data.</text>
</comment>
<name>A0A3E0VZA9_9MICO</name>
<evidence type="ECO:0000256" key="1">
    <source>
        <dbReference type="ARBA" id="ARBA00022679"/>
    </source>
</evidence>
<protein>
    <recommendedName>
        <fullName evidence="5">Phosphoenolpyruvate guanylyltransferase</fullName>
        <shortName evidence="5">PEP guanylyltransferase</shortName>
        <ecNumber evidence="5">2.7.7.105</ecNumber>
    </recommendedName>
</protein>
<dbReference type="SUPFAM" id="SSF53448">
    <property type="entry name" value="Nucleotide-diphospho-sugar transferases"/>
    <property type="match status" value="1"/>
</dbReference>
<keyword evidence="1 5" id="KW-0808">Transferase</keyword>
<evidence type="ECO:0000313" key="7">
    <source>
        <dbReference type="Proteomes" id="UP000256709"/>
    </source>
</evidence>
<dbReference type="InterPro" id="IPR002835">
    <property type="entry name" value="CofC"/>
</dbReference>
<comment type="similarity">
    <text evidence="5">Belongs to the CofC family.</text>
</comment>
<sequence length="217" mass="22743">MEWIIVVPVKGSDLSKTRLADLPASVLERRRLALAFALDTVEALRASSRVAEILVVTGDTESTAALSSLGARIMADPGEGLNAAISVGITEARRRRPEAFVAAITADLPSLTTADLDDALHAAAGHPASFVADLQGIGTTTIAARPGVPLVPRFGQGSAAAHRAAGLVPLDLPPASSLRRDVDTPADVAQEVTTFGRHTRQVLAADAEHLRRSLERR</sequence>
<dbReference type="PANTHER" id="PTHR40392:SF1">
    <property type="entry name" value="2-PHOSPHO-L-LACTATE GUANYLYLTRANSFERASE"/>
    <property type="match status" value="1"/>
</dbReference>
<proteinExistence type="inferred from homology"/>
<comment type="function">
    <text evidence="5">Guanylyltransferase that catalyzes the activation of phosphoenolpyruvate (PEP) as enolpyruvoyl-2-diphospho-5'-guanosine, via the condensation of PEP with GTP. It is involved in the biosynthesis of coenzyme F420, a hydride carrier cofactor.</text>
</comment>
<dbReference type="RefSeq" id="WP_116282192.1">
    <property type="nucleotide sequence ID" value="NZ_NBXA01000007.1"/>
</dbReference>
<dbReference type="Proteomes" id="UP000256709">
    <property type="component" value="Unassembled WGS sequence"/>
</dbReference>
<dbReference type="HAMAP" id="MF_02114">
    <property type="entry name" value="CofC"/>
    <property type="match status" value="1"/>
</dbReference>
<dbReference type="AlphaFoldDB" id="A0A3E0VZA9"/>
<comment type="pathway">
    <text evidence="5">Cofactor biosynthesis; coenzyme F420 biosynthesis.</text>
</comment>
<dbReference type="EC" id="2.7.7.105" evidence="5"/>
<dbReference type="GO" id="GO:0052645">
    <property type="term" value="P:F420-0 metabolic process"/>
    <property type="evidence" value="ECO:0007669"/>
    <property type="project" value="UniProtKB-UniRule"/>
</dbReference>
<organism evidence="6 7">
    <name type="scientific">Subtercola boreus</name>
    <dbReference type="NCBI Taxonomy" id="120213"/>
    <lineage>
        <taxon>Bacteria</taxon>
        <taxon>Bacillati</taxon>
        <taxon>Actinomycetota</taxon>
        <taxon>Actinomycetes</taxon>
        <taxon>Micrococcales</taxon>
        <taxon>Microbacteriaceae</taxon>
        <taxon>Subtercola</taxon>
    </lineage>
</organism>
<evidence type="ECO:0000256" key="5">
    <source>
        <dbReference type="HAMAP-Rule" id="MF_02114"/>
    </source>
</evidence>
<reference evidence="6 7" key="1">
    <citation type="submission" date="2017-04" db="EMBL/GenBank/DDBJ databases">
        <title>Comparative genome analysis of Subtercola boreus.</title>
        <authorList>
            <person name="Cho Y.-J."/>
            <person name="Cho A."/>
            <person name="Kim O.-S."/>
            <person name="Lee J.-I."/>
        </authorList>
    </citation>
    <scope>NUCLEOTIDE SEQUENCE [LARGE SCALE GENOMIC DNA]</scope>
    <source>
        <strain evidence="6 7">P27444</strain>
    </source>
</reference>
<dbReference type="PANTHER" id="PTHR40392">
    <property type="entry name" value="2-PHOSPHO-L-LACTATE GUANYLYLTRANSFERASE"/>
    <property type="match status" value="1"/>
</dbReference>
<dbReference type="EMBL" id="NBXA01000007">
    <property type="protein sequence ID" value="RFA15434.1"/>
    <property type="molecule type" value="Genomic_DNA"/>
</dbReference>
<keyword evidence="2 5" id="KW-0548">Nucleotidyltransferase</keyword>
<feature type="binding site" evidence="5">
    <location>
        <position position="158"/>
    </location>
    <ligand>
        <name>phosphoenolpyruvate</name>
        <dbReference type="ChEBI" id="CHEBI:58702"/>
    </ligand>
</feature>
<evidence type="ECO:0000313" key="6">
    <source>
        <dbReference type="EMBL" id="RFA15434.1"/>
    </source>
</evidence>
<dbReference type="Pfam" id="PF01983">
    <property type="entry name" value="CofC"/>
    <property type="match status" value="1"/>
</dbReference>
<dbReference type="InterPro" id="IPR029044">
    <property type="entry name" value="Nucleotide-diphossugar_trans"/>
</dbReference>
<accession>A0A3E0VZA9</accession>
<dbReference type="UniPathway" id="UPA00071"/>
<evidence type="ECO:0000256" key="2">
    <source>
        <dbReference type="ARBA" id="ARBA00022695"/>
    </source>
</evidence>
<dbReference type="NCBIfam" id="TIGR03552">
    <property type="entry name" value="F420_cofC"/>
    <property type="match status" value="1"/>
</dbReference>